<gene>
    <name evidence="1" type="ORF">ACOLOM_LOCUS8935</name>
</gene>
<dbReference type="Proteomes" id="UP000789525">
    <property type="component" value="Unassembled WGS sequence"/>
</dbReference>
<keyword evidence="2" id="KW-1185">Reference proteome</keyword>
<organism evidence="1 2">
    <name type="scientific">Acaulospora colombiana</name>
    <dbReference type="NCBI Taxonomy" id="27376"/>
    <lineage>
        <taxon>Eukaryota</taxon>
        <taxon>Fungi</taxon>
        <taxon>Fungi incertae sedis</taxon>
        <taxon>Mucoromycota</taxon>
        <taxon>Glomeromycotina</taxon>
        <taxon>Glomeromycetes</taxon>
        <taxon>Diversisporales</taxon>
        <taxon>Acaulosporaceae</taxon>
        <taxon>Acaulospora</taxon>
    </lineage>
</organism>
<name>A0ACA9NVD3_9GLOM</name>
<protein>
    <submittedName>
        <fullName evidence="1">5137_t:CDS:1</fullName>
    </submittedName>
</protein>
<sequence length="252" mass="28374">DESPPLLSWSPTAAKIRARVEEVLGHPINHALIQLYRSGNDYISEHSDKTIDVVRGSNIVNVSLGAERVMILRTKKDTLPPKDEETGQVPERTAQRFPLPHNSMFIMGSETNKRWLHGIRQDKREAFLKTKGEMDYDGERISLTFRHIATFLSADQTQIYGQGATGKAKSEAKPVINGDKDASQRMIDAFGFENQQSDFDWDATYGAGFDVLHFTNLRADIPRKPLLYFVNGSIPSWRVKAGHDITPLQPAR</sequence>
<evidence type="ECO:0000313" key="2">
    <source>
        <dbReference type="Proteomes" id="UP000789525"/>
    </source>
</evidence>
<dbReference type="EMBL" id="CAJVPT010024438">
    <property type="protein sequence ID" value="CAG8670551.1"/>
    <property type="molecule type" value="Genomic_DNA"/>
</dbReference>
<proteinExistence type="predicted"/>
<feature type="non-terminal residue" evidence="1">
    <location>
        <position position="1"/>
    </location>
</feature>
<accession>A0ACA9NVD3</accession>
<comment type="caution">
    <text evidence="1">The sequence shown here is derived from an EMBL/GenBank/DDBJ whole genome shotgun (WGS) entry which is preliminary data.</text>
</comment>
<evidence type="ECO:0000313" key="1">
    <source>
        <dbReference type="EMBL" id="CAG8670551.1"/>
    </source>
</evidence>
<reference evidence="1" key="1">
    <citation type="submission" date="2021-06" db="EMBL/GenBank/DDBJ databases">
        <authorList>
            <person name="Kallberg Y."/>
            <person name="Tangrot J."/>
            <person name="Rosling A."/>
        </authorList>
    </citation>
    <scope>NUCLEOTIDE SEQUENCE</scope>
    <source>
        <strain evidence="1">CL356</strain>
    </source>
</reference>